<dbReference type="OrthoDB" id="5783963at2759"/>
<evidence type="ECO:0000313" key="6">
    <source>
        <dbReference type="EMBL" id="KAH0536235.1"/>
    </source>
</evidence>
<dbReference type="InterPro" id="IPR025160">
    <property type="entry name" value="AATF"/>
</dbReference>
<dbReference type="Proteomes" id="UP000698800">
    <property type="component" value="Unassembled WGS sequence"/>
</dbReference>
<dbReference type="InterPro" id="IPR012617">
    <property type="entry name" value="AATF_C"/>
</dbReference>
<keyword evidence="7" id="KW-1185">Reference proteome</keyword>
<proteinExistence type="inferred from homology"/>
<evidence type="ECO:0000313" key="7">
    <source>
        <dbReference type="Proteomes" id="UP000698800"/>
    </source>
</evidence>
<feature type="compositionally biased region" description="Polar residues" evidence="3">
    <location>
        <begin position="131"/>
        <end position="144"/>
    </location>
</feature>
<feature type="compositionally biased region" description="Basic and acidic residues" evidence="3">
    <location>
        <begin position="216"/>
        <end position="226"/>
    </location>
</feature>
<evidence type="ECO:0000259" key="4">
    <source>
        <dbReference type="Pfam" id="PF08164"/>
    </source>
</evidence>
<feature type="compositionally biased region" description="Acidic residues" evidence="3">
    <location>
        <begin position="111"/>
        <end position="129"/>
    </location>
</feature>
<dbReference type="AlphaFoldDB" id="A0A9P8I4E9"/>
<evidence type="ECO:0000256" key="3">
    <source>
        <dbReference type="SAM" id="MobiDB-lite"/>
    </source>
</evidence>
<dbReference type="Pfam" id="PF08164">
    <property type="entry name" value="TRAUB"/>
    <property type="match status" value="1"/>
</dbReference>
<sequence>MPPKAKKHRTWAEQFADLDDPAPREFDPEEQEPSVDGSGDEAASSDYASETHDGKEHYVAVGKSRLRKPTEILLGPQYKGLQVSRKALLVDGDNDDPFGSDRSEPGGPDQMDVEEDDPDTGDPDVEIGSDEMSSNSDLEGSNGSLPRGKPKSRVAPGGSVGNRSVASSKSNGGYDSSSNSNSVESVSNSESGQESDLDDEFSGDGFIEGEEDEDMGNSHDEAMGGERDEAFRRKELREMMAQEQKSVVASISQAVKSDASKGRAVEAQRSTFDALLNTRIRLQKGLVSTNSLLARNPQESLDSIQNGEAIQAAEEAAVRLWNVLDGLRDDIAKAHTTTSKVGSKRRREVDITSVDDMWSAMQAHESHFLQIRRATLEKWSAKVRGPATLPPSRKLNSTATQQTITDILQEQLSNPDRLVRRTKVPRSCAPIQAQKKIPEDPEIFDDADFYQMLLKELVDQRMVDSSNKQGTTVQWTAVREAKTKKNVDTRASKGRKLRYTVHEKLQNFMAPQELGSWGQRQIDELFSSLLGQRARLHEEDIDSADDEDCFGEEDLKLFRGVT</sequence>
<dbReference type="GO" id="GO:0005730">
    <property type="term" value="C:nucleolus"/>
    <property type="evidence" value="ECO:0007669"/>
    <property type="project" value="TreeGrafter"/>
</dbReference>
<dbReference type="PANTHER" id="PTHR15565:SF0">
    <property type="entry name" value="PROTEIN AATF"/>
    <property type="match status" value="1"/>
</dbReference>
<comment type="similarity">
    <text evidence="1">Belongs to the AATF family.</text>
</comment>
<dbReference type="Pfam" id="PF13339">
    <property type="entry name" value="AATF-Che1"/>
    <property type="match status" value="1"/>
</dbReference>
<feature type="compositionally biased region" description="Basic and acidic residues" evidence="3">
    <location>
        <begin position="49"/>
        <end position="58"/>
    </location>
</feature>
<feature type="domain" description="AATF leucine zipper-containing" evidence="5">
    <location>
        <begin position="258"/>
        <end position="382"/>
    </location>
</feature>
<dbReference type="EMBL" id="JAGHQL010000223">
    <property type="protein sequence ID" value="KAH0536235.1"/>
    <property type="molecule type" value="Genomic_DNA"/>
</dbReference>
<feature type="region of interest" description="Disordered" evidence="3">
    <location>
        <begin position="1"/>
        <end position="226"/>
    </location>
</feature>
<organism evidence="6 7">
    <name type="scientific">Glutinoglossum americanum</name>
    <dbReference type="NCBI Taxonomy" id="1670608"/>
    <lineage>
        <taxon>Eukaryota</taxon>
        <taxon>Fungi</taxon>
        <taxon>Dikarya</taxon>
        <taxon>Ascomycota</taxon>
        <taxon>Pezizomycotina</taxon>
        <taxon>Geoglossomycetes</taxon>
        <taxon>Geoglossales</taxon>
        <taxon>Geoglossaceae</taxon>
        <taxon>Glutinoglossum</taxon>
    </lineage>
</organism>
<feature type="compositionally biased region" description="Acidic residues" evidence="3">
    <location>
        <begin position="193"/>
        <end position="215"/>
    </location>
</feature>
<reference evidence="6" key="1">
    <citation type="submission" date="2021-03" db="EMBL/GenBank/DDBJ databases">
        <title>Comparative genomics and phylogenomic investigation of the class Geoglossomycetes provide insights into ecological specialization and systematics.</title>
        <authorList>
            <person name="Melie T."/>
            <person name="Pirro S."/>
            <person name="Miller A.N."/>
            <person name="Quandt A."/>
        </authorList>
    </citation>
    <scope>NUCLEOTIDE SEQUENCE</scope>
    <source>
        <strain evidence="6">GBOQ0MN5Z8</strain>
    </source>
</reference>
<accession>A0A9P8I4E9</accession>
<dbReference type="InterPro" id="IPR039223">
    <property type="entry name" value="AATF/Bfr2"/>
</dbReference>
<evidence type="ECO:0000256" key="1">
    <source>
        <dbReference type="ARBA" id="ARBA00008966"/>
    </source>
</evidence>
<comment type="caution">
    <text evidence="6">The sequence shown here is derived from an EMBL/GenBank/DDBJ whole genome shotgun (WGS) entry which is preliminary data.</text>
</comment>
<dbReference type="GO" id="GO:0000462">
    <property type="term" value="P:maturation of SSU-rRNA from tricistronic rRNA transcript (SSU-rRNA, 5.8S rRNA, LSU-rRNA)"/>
    <property type="evidence" value="ECO:0007669"/>
    <property type="project" value="TreeGrafter"/>
</dbReference>
<evidence type="ECO:0000259" key="5">
    <source>
        <dbReference type="Pfam" id="PF13339"/>
    </source>
</evidence>
<feature type="compositionally biased region" description="Low complexity" evidence="3">
    <location>
        <begin position="167"/>
        <end position="192"/>
    </location>
</feature>
<evidence type="ECO:0000256" key="2">
    <source>
        <dbReference type="ARBA" id="ARBA00013850"/>
    </source>
</evidence>
<name>A0A9P8I4E9_9PEZI</name>
<protein>
    <recommendedName>
        <fullName evidence="2">Protein BFR2</fullName>
    </recommendedName>
</protein>
<gene>
    <name evidence="6" type="ORF">FGG08_006881</name>
</gene>
<feature type="domain" description="Apoptosis-antagonizing transcription factor C-terminal" evidence="4">
    <location>
        <begin position="450"/>
        <end position="530"/>
    </location>
</feature>
<dbReference type="PANTHER" id="PTHR15565">
    <property type="entry name" value="AATF PROTEIN APOPTOSIS ANTAGONIZING TRANSCRIPTION FACTOR"/>
    <property type="match status" value="1"/>
</dbReference>